<evidence type="ECO:0000313" key="3">
    <source>
        <dbReference type="Proteomes" id="UP000247416"/>
    </source>
</evidence>
<reference evidence="2 3" key="1">
    <citation type="submission" date="2018-06" db="EMBL/GenBank/DDBJ databases">
        <title>Genomic Encyclopedia of Archaeal and Bacterial Type Strains, Phase II (KMG-II): from individual species to whole genera.</title>
        <authorList>
            <person name="Goeker M."/>
        </authorList>
    </citation>
    <scope>NUCLEOTIDE SEQUENCE [LARGE SCALE GENOMIC DNA]</scope>
    <source>
        <strain evidence="2 3">KACC 16626</strain>
    </source>
</reference>
<keyword evidence="2" id="KW-0695">RNA-directed DNA polymerase</keyword>
<feature type="domain" description="Reverse transcriptase" evidence="1">
    <location>
        <begin position="48"/>
        <end position="274"/>
    </location>
</feature>
<dbReference type="Gene3D" id="3.30.70.270">
    <property type="match status" value="1"/>
</dbReference>
<dbReference type="InterPro" id="IPR000477">
    <property type="entry name" value="RT_dom"/>
</dbReference>
<dbReference type="Proteomes" id="UP000247416">
    <property type="component" value="Unassembled WGS sequence"/>
</dbReference>
<dbReference type="InterPro" id="IPR051083">
    <property type="entry name" value="GrpII_Intron_Splice-Mob/Def"/>
</dbReference>
<proteinExistence type="predicted"/>
<dbReference type="EMBL" id="QJTJ01000074">
    <property type="protein sequence ID" value="PYF01432.1"/>
    <property type="molecule type" value="Genomic_DNA"/>
</dbReference>
<name>A0A318T8I7_9BACL</name>
<dbReference type="InterPro" id="IPR043502">
    <property type="entry name" value="DNA/RNA_pol_sf"/>
</dbReference>
<dbReference type="InterPro" id="IPR043128">
    <property type="entry name" value="Rev_trsase/Diguanyl_cyclase"/>
</dbReference>
<dbReference type="SUPFAM" id="SSF56672">
    <property type="entry name" value="DNA/RNA polymerases"/>
    <property type="match status" value="1"/>
</dbReference>
<evidence type="ECO:0000313" key="2">
    <source>
        <dbReference type="EMBL" id="PYF01432.1"/>
    </source>
</evidence>
<dbReference type="InterPro" id="IPR013597">
    <property type="entry name" value="Mat_intron_G2"/>
</dbReference>
<dbReference type="GO" id="GO:0003964">
    <property type="term" value="F:RNA-directed DNA polymerase activity"/>
    <property type="evidence" value="ECO:0007669"/>
    <property type="project" value="UniProtKB-KW"/>
</dbReference>
<dbReference type="NCBIfam" id="TIGR04416">
    <property type="entry name" value="group_II_RT_mat"/>
    <property type="match status" value="1"/>
</dbReference>
<dbReference type="Pfam" id="PF00078">
    <property type="entry name" value="RVT_1"/>
    <property type="match status" value="1"/>
</dbReference>
<comment type="caution">
    <text evidence="2">The sequence shown here is derived from an EMBL/GenBank/DDBJ whole genome shotgun (WGS) entry which is preliminary data.</text>
</comment>
<dbReference type="InterPro" id="IPR030931">
    <property type="entry name" value="Group_II_RT_mat"/>
</dbReference>
<organism evidence="2 3">
    <name type="scientific">Ureibacillus chungkukjangi</name>
    <dbReference type="NCBI Taxonomy" id="1202712"/>
    <lineage>
        <taxon>Bacteria</taxon>
        <taxon>Bacillati</taxon>
        <taxon>Bacillota</taxon>
        <taxon>Bacilli</taxon>
        <taxon>Bacillales</taxon>
        <taxon>Caryophanaceae</taxon>
        <taxon>Ureibacillus</taxon>
    </lineage>
</organism>
<dbReference type="CDD" id="cd01651">
    <property type="entry name" value="RT_G2_intron"/>
    <property type="match status" value="1"/>
</dbReference>
<keyword evidence="2" id="KW-0808">Transferase</keyword>
<dbReference type="OrthoDB" id="9793236at2"/>
<dbReference type="PANTHER" id="PTHR34047:SF8">
    <property type="entry name" value="PROTEIN YKFC"/>
    <property type="match status" value="1"/>
</dbReference>
<dbReference type="Pfam" id="PF08388">
    <property type="entry name" value="GIIM"/>
    <property type="match status" value="1"/>
</dbReference>
<gene>
    <name evidence="2" type="ORF">BJ095_1742</name>
</gene>
<dbReference type="RefSeq" id="WP_110561309.1">
    <property type="nucleotide sequence ID" value="NZ_QJTJ01000074.1"/>
</dbReference>
<dbReference type="PROSITE" id="PS50878">
    <property type="entry name" value="RT_POL"/>
    <property type="match status" value="1"/>
</dbReference>
<evidence type="ECO:0000259" key="1">
    <source>
        <dbReference type="PROSITE" id="PS50878"/>
    </source>
</evidence>
<protein>
    <submittedName>
        <fullName evidence="2">Group II intron reverse transcriptase/maturase</fullName>
    </submittedName>
</protein>
<accession>A0A318T8I7</accession>
<keyword evidence="2" id="KW-0548">Nucleotidyltransferase</keyword>
<dbReference type="AlphaFoldDB" id="A0A318T8I7"/>
<sequence length="424" mass="49641">MQLLEKILSNRNMNEAYLRVFRNKGASGVDGITVDELKQYLKENKDELCQRIRTRKYQPQAALRVEIPKENGKMRKLGIPTVVDRVVQQAIHQVLSPIFEKEFSEFSYGFRPNRSCEMAIIKSLEFLNDGYNWIVDIDLERFFDTVNHDKLMRIISNTIDDGDVISLIRKYLVSGVMVKGKYEETPVGTPQGGNLSPLLSNIMLNELDKELESRGLQFVRYADDALIFVKSEKSANRVMESVVKFIEKKLGLIVNAEKSKIARPKDLKFLGFGYYYDSKDKKYQVRPHPMSVQKFKRKLRQLTKRNWSISLDYRIMKLKQVIFGWVNYFRTAKMKTAMRETDMKLRSRIRVIIWKQWKVPRKQIRSLIQLGIPEEEAKGLTYCRKGYRFIGLSKVVHRAISNKRLEQRGIPSALERYLKVHTVI</sequence>
<dbReference type="PANTHER" id="PTHR34047">
    <property type="entry name" value="NUCLEAR INTRON MATURASE 1, MITOCHONDRIAL-RELATED"/>
    <property type="match status" value="1"/>
</dbReference>
<keyword evidence="3" id="KW-1185">Reference proteome</keyword>